<dbReference type="KEGG" id="dci:113468618"/>
<name>A0A3Q0IZ67_DIACI</name>
<dbReference type="PaxDb" id="121845-A0A3Q0IZ67"/>
<protein>
    <submittedName>
        <fullName evidence="2">Uncharacterized protein LOC113468618</fullName>
    </submittedName>
</protein>
<dbReference type="GeneID" id="113468618"/>
<proteinExistence type="predicted"/>
<gene>
    <name evidence="2" type="primary">LOC113468618</name>
</gene>
<evidence type="ECO:0000313" key="1">
    <source>
        <dbReference type="Proteomes" id="UP000079169"/>
    </source>
</evidence>
<reference evidence="2" key="1">
    <citation type="submission" date="2025-08" db="UniProtKB">
        <authorList>
            <consortium name="RefSeq"/>
        </authorList>
    </citation>
    <scope>IDENTIFICATION</scope>
</reference>
<sequence>MNSEGRGLNAILPCGGNILPGRVINNSSDPLNLQSSRSHSLRGMISNSCTGTTSFPRALPISSLVDNATCRSMKNCNAVSSDIIKDLEILDKPSSSSIPPCNVYSGRPTQGCELSVNSQANVSDKINYKKSLISSWMSSERDVTTDT</sequence>
<dbReference type="RefSeq" id="XP_026681489.1">
    <property type="nucleotide sequence ID" value="XM_026825688.1"/>
</dbReference>
<accession>A0A3Q0IZ67</accession>
<dbReference type="Proteomes" id="UP000079169">
    <property type="component" value="Unplaced"/>
</dbReference>
<keyword evidence="1" id="KW-1185">Reference proteome</keyword>
<evidence type="ECO:0000313" key="2">
    <source>
        <dbReference type="RefSeq" id="XP_026681489.1"/>
    </source>
</evidence>
<dbReference type="AlphaFoldDB" id="A0A3Q0IZ67"/>
<organism evidence="1 2">
    <name type="scientific">Diaphorina citri</name>
    <name type="common">Asian citrus psyllid</name>
    <dbReference type="NCBI Taxonomy" id="121845"/>
    <lineage>
        <taxon>Eukaryota</taxon>
        <taxon>Metazoa</taxon>
        <taxon>Ecdysozoa</taxon>
        <taxon>Arthropoda</taxon>
        <taxon>Hexapoda</taxon>
        <taxon>Insecta</taxon>
        <taxon>Pterygota</taxon>
        <taxon>Neoptera</taxon>
        <taxon>Paraneoptera</taxon>
        <taxon>Hemiptera</taxon>
        <taxon>Sternorrhyncha</taxon>
        <taxon>Psylloidea</taxon>
        <taxon>Psyllidae</taxon>
        <taxon>Diaphorininae</taxon>
        <taxon>Diaphorina</taxon>
    </lineage>
</organism>